<protein>
    <submittedName>
        <fullName evidence="2">Uncharacterized protein</fullName>
    </submittedName>
</protein>
<keyword evidence="3" id="KW-1185">Reference proteome</keyword>
<dbReference type="VEuPathDB" id="VectorBase:GAUT004071"/>
<feature type="region of interest" description="Disordered" evidence="1">
    <location>
        <begin position="83"/>
        <end position="102"/>
    </location>
</feature>
<proteinExistence type="predicted"/>
<sequence>MQTNGKVYRKVPGAFFRLQPELSVEAPVQNFEGVHMDTWRQRGCIYEQNVVVVAAPCPDEWTECPQPEKGLLIEETPGATLHLPKKQQSGHTVGTQTEWPDVDGETNVGSATFLIENSLDADSEVSEIQGTGSNKLISRMNGHVKEHREAEVVQPGKWLEDAEERKIVEAPVELSRAARTLVAKVDKANRGRHRVVEREMFFEGLWYQLTIMRDGERYSLRLLANHRLVTVQERTTGAIEAKTLGCTHSDQHK</sequence>
<name>A0A1A9UGH9_GLOAU</name>
<organism evidence="2 3">
    <name type="scientific">Glossina austeni</name>
    <name type="common">Savannah tsetse fly</name>
    <dbReference type="NCBI Taxonomy" id="7395"/>
    <lineage>
        <taxon>Eukaryota</taxon>
        <taxon>Metazoa</taxon>
        <taxon>Ecdysozoa</taxon>
        <taxon>Arthropoda</taxon>
        <taxon>Hexapoda</taxon>
        <taxon>Insecta</taxon>
        <taxon>Pterygota</taxon>
        <taxon>Neoptera</taxon>
        <taxon>Endopterygota</taxon>
        <taxon>Diptera</taxon>
        <taxon>Brachycera</taxon>
        <taxon>Muscomorpha</taxon>
        <taxon>Hippoboscoidea</taxon>
        <taxon>Glossinidae</taxon>
        <taxon>Glossina</taxon>
    </lineage>
</organism>
<dbReference type="Proteomes" id="UP000078200">
    <property type="component" value="Unassembled WGS sequence"/>
</dbReference>
<dbReference type="AlphaFoldDB" id="A0A1A9UGH9"/>
<reference evidence="2" key="1">
    <citation type="submission" date="2020-05" db="UniProtKB">
        <authorList>
            <consortium name="EnsemblMetazoa"/>
        </authorList>
    </citation>
    <scope>IDENTIFICATION</scope>
    <source>
        <strain evidence="2">TTRI</strain>
    </source>
</reference>
<feature type="compositionally biased region" description="Polar residues" evidence="1">
    <location>
        <begin position="86"/>
        <end position="98"/>
    </location>
</feature>
<evidence type="ECO:0000313" key="3">
    <source>
        <dbReference type="Proteomes" id="UP000078200"/>
    </source>
</evidence>
<evidence type="ECO:0000256" key="1">
    <source>
        <dbReference type="SAM" id="MobiDB-lite"/>
    </source>
</evidence>
<accession>A0A1A9UGH9</accession>
<evidence type="ECO:0000313" key="2">
    <source>
        <dbReference type="EnsemblMetazoa" id="GAUT004071-PA"/>
    </source>
</evidence>
<dbReference type="EnsemblMetazoa" id="GAUT004071-RA">
    <property type="protein sequence ID" value="GAUT004071-PA"/>
    <property type="gene ID" value="GAUT004071"/>
</dbReference>